<proteinExistence type="predicted"/>
<dbReference type="Proteomes" id="UP001336250">
    <property type="component" value="Unassembled WGS sequence"/>
</dbReference>
<organism evidence="2 3">
    <name type="scientific">Aquincola agrisoli</name>
    <dbReference type="NCBI Taxonomy" id="3119538"/>
    <lineage>
        <taxon>Bacteria</taxon>
        <taxon>Pseudomonadati</taxon>
        <taxon>Pseudomonadota</taxon>
        <taxon>Betaproteobacteria</taxon>
        <taxon>Burkholderiales</taxon>
        <taxon>Sphaerotilaceae</taxon>
        <taxon>Aquincola</taxon>
    </lineage>
</organism>
<sequence>MAGPDRRQGPRVAAGRAMLAAAVALAAAACADGYPTEDVPQVLPSEMTEAQLIGALNHLGRGAHLEREWRFGLEPGCRLSITQDNGTATRTTVSLAGAVVESPFDEEGRHYDIRLLPASGDAEAPASVLVTGKWTDSVQAKSLLSHLQHRCGMTGNDSPP</sequence>
<evidence type="ECO:0000313" key="2">
    <source>
        <dbReference type="EMBL" id="MEF7614377.1"/>
    </source>
</evidence>
<accession>A0AAW9QC60</accession>
<evidence type="ECO:0000256" key="1">
    <source>
        <dbReference type="SAM" id="SignalP"/>
    </source>
</evidence>
<gene>
    <name evidence="2" type="ORF">V4F39_10695</name>
</gene>
<feature type="signal peptide" evidence="1">
    <location>
        <begin position="1"/>
        <end position="31"/>
    </location>
</feature>
<dbReference type="EMBL" id="JAZIBG010000024">
    <property type="protein sequence ID" value="MEF7614377.1"/>
    <property type="molecule type" value="Genomic_DNA"/>
</dbReference>
<reference evidence="2 3" key="1">
    <citation type="submission" date="2024-02" db="EMBL/GenBank/DDBJ databases">
        <title>Genome sequence of Aquincola sp. MAHUQ-54.</title>
        <authorList>
            <person name="Huq M.A."/>
        </authorList>
    </citation>
    <scope>NUCLEOTIDE SEQUENCE [LARGE SCALE GENOMIC DNA]</scope>
    <source>
        <strain evidence="2 3">MAHUQ-54</strain>
    </source>
</reference>
<protein>
    <recommendedName>
        <fullName evidence="4">Lipoprotein</fullName>
    </recommendedName>
</protein>
<comment type="caution">
    <text evidence="2">The sequence shown here is derived from an EMBL/GenBank/DDBJ whole genome shotgun (WGS) entry which is preliminary data.</text>
</comment>
<dbReference type="AlphaFoldDB" id="A0AAW9QC60"/>
<evidence type="ECO:0008006" key="4">
    <source>
        <dbReference type="Google" id="ProtNLM"/>
    </source>
</evidence>
<evidence type="ECO:0000313" key="3">
    <source>
        <dbReference type="Proteomes" id="UP001336250"/>
    </source>
</evidence>
<feature type="chain" id="PRO_5043802031" description="Lipoprotein" evidence="1">
    <location>
        <begin position="32"/>
        <end position="160"/>
    </location>
</feature>
<dbReference type="RefSeq" id="WP_332289351.1">
    <property type="nucleotide sequence ID" value="NZ_JAZIBG010000024.1"/>
</dbReference>
<keyword evidence="3" id="KW-1185">Reference proteome</keyword>
<keyword evidence="1" id="KW-0732">Signal</keyword>
<name>A0AAW9QC60_9BURK</name>
<dbReference type="PROSITE" id="PS51257">
    <property type="entry name" value="PROKAR_LIPOPROTEIN"/>
    <property type="match status" value="1"/>
</dbReference>